<evidence type="ECO:0000313" key="1">
    <source>
        <dbReference type="EMBL" id="AFQ96523.1"/>
    </source>
</evidence>
<dbReference type="RefSeq" id="YP_007677113.1">
    <property type="nucleotide sequence ID" value="NC_020873.1"/>
</dbReference>
<reference evidence="1 2" key="1">
    <citation type="journal article" date="2013" name="Virol. J.">
        <title>Genome sequence and analysis of a broad-host range lytic bacteriophage that infects the Bacillus cereus group.</title>
        <authorList>
            <person name="El-Arabi T.F."/>
            <person name="Griffiths M.W."/>
            <person name="She Y.M."/>
            <person name="Villegas A."/>
            <person name="Lingohr E.J."/>
            <person name="Kropinski A.M."/>
        </authorList>
    </citation>
    <scope>NUCLEOTIDE SEQUENCE [LARGE SCALE GENOMIC DNA]</scope>
</reference>
<sequence>MVVRATGQITLSDLNDAKQLVLYLNSNYKTQIYDPNGTTYNPNFTSSNLVITPELYVAGGNGGNMLPSAAIKSLFWYEGSQTVTPLAETGAGTTPSGLSYTIPTGAVATTAKPLTIKSNLTATTSQMFTCVITYLDPDLQMETTIKANVDIVKIVNGAAGTNGTDAYYLNLWAPGGDAIRNSNGNLTLKADMYKGAGSVTPTAFQWYIQDSTATVGGGGDADGGAGWRRINNVADPTAAPTLALSPNASSQLTPATYYVKYTWCGLSGETIGSAQAQLAVTTGNELKVTIPAFATNVTMAKVYIGTASGVLFYAGDITTSAGNLIVKRFDNTAEPIPTASSTSMNVAQITIRNWAIPGVKGFKCVTSVSGTSTKFTAVIVVRDFQDPLVVNIIGTNVFKNGQGSITLNAQLIQAGLVISNTGYTFGWSLYKPDGNLIKTYPTVTTDQITVPSTDVDATANLVVDASK</sequence>
<dbReference type="OrthoDB" id="1121at10239"/>
<name>M4HN94_9CAUD</name>
<accession>M4HN94</accession>
<organism evidence="1 2">
    <name type="scientific">Bacillus phage vB_BceM_Bc431v3</name>
    <dbReference type="NCBI Taxonomy" id="1195072"/>
    <lineage>
        <taxon>Viruses</taxon>
        <taxon>Duplodnaviria</taxon>
        <taxon>Heunggongvirae</taxon>
        <taxon>Uroviricota</taxon>
        <taxon>Caudoviricetes</taxon>
        <taxon>Herelleviridae</taxon>
        <taxon>Bastillevirinae</taxon>
        <taxon>Caeruleovirus</taxon>
        <taxon>Caeruleovirus Bc431</taxon>
    </lineage>
</organism>
<gene>
    <name evidence="1" type="primary">orf214</name>
</gene>
<dbReference type="EMBL" id="JX094431">
    <property type="protein sequence ID" value="AFQ96523.1"/>
    <property type="molecule type" value="Genomic_DNA"/>
</dbReference>
<proteinExistence type="predicted"/>
<keyword evidence="2" id="KW-1185">Reference proteome</keyword>
<evidence type="ECO:0000313" key="2">
    <source>
        <dbReference type="Proteomes" id="UP000011865"/>
    </source>
</evidence>
<dbReference type="KEGG" id="vg:15041972"/>
<dbReference type="Proteomes" id="UP000011865">
    <property type="component" value="Segment"/>
</dbReference>
<protein>
    <submittedName>
        <fullName evidence="1">Uncharacterized protein</fullName>
    </submittedName>
</protein>
<dbReference type="GeneID" id="15041972"/>